<sequence length="202" mass="23250">MVLPVKHTETKKMRMGSHKKHNMKYFVVFVEMMGMGRWNSKGCQTRVKWFKVQRQREEVSLADVREVRETGEVKRHSTLNLIITGKWYPISGDGGFQVRNLIPLKISLVRGPVACQIIRMRPNVPPLVWRKTNPPLPTPLGVRPGNSTEGKRITPAQRSDKHPLPQKKKKPNKTRNDRLDARATTSYPTLTRPTHTTKPVIY</sequence>
<name>A0A4Y2CX60_ARAVE</name>
<evidence type="ECO:0000313" key="2">
    <source>
        <dbReference type="EMBL" id="GBM08308.1"/>
    </source>
</evidence>
<feature type="region of interest" description="Disordered" evidence="1">
    <location>
        <begin position="129"/>
        <end position="202"/>
    </location>
</feature>
<dbReference type="Proteomes" id="UP000499080">
    <property type="component" value="Unassembled WGS sequence"/>
</dbReference>
<organism evidence="2 3">
    <name type="scientific">Araneus ventricosus</name>
    <name type="common">Orbweaver spider</name>
    <name type="synonym">Epeira ventricosa</name>
    <dbReference type="NCBI Taxonomy" id="182803"/>
    <lineage>
        <taxon>Eukaryota</taxon>
        <taxon>Metazoa</taxon>
        <taxon>Ecdysozoa</taxon>
        <taxon>Arthropoda</taxon>
        <taxon>Chelicerata</taxon>
        <taxon>Arachnida</taxon>
        <taxon>Araneae</taxon>
        <taxon>Araneomorphae</taxon>
        <taxon>Entelegynae</taxon>
        <taxon>Araneoidea</taxon>
        <taxon>Araneidae</taxon>
        <taxon>Araneus</taxon>
    </lineage>
</organism>
<feature type="compositionally biased region" description="Basic residues" evidence="1">
    <location>
        <begin position="164"/>
        <end position="173"/>
    </location>
</feature>
<dbReference type="EMBL" id="BGPR01000255">
    <property type="protein sequence ID" value="GBM08308.1"/>
    <property type="molecule type" value="Genomic_DNA"/>
</dbReference>
<gene>
    <name evidence="2" type="ORF">AVEN_101437_1</name>
</gene>
<protein>
    <submittedName>
        <fullName evidence="2">Uncharacterized protein</fullName>
    </submittedName>
</protein>
<accession>A0A4Y2CX60</accession>
<dbReference type="AlphaFoldDB" id="A0A4Y2CX60"/>
<proteinExistence type="predicted"/>
<feature type="compositionally biased region" description="Polar residues" evidence="1">
    <location>
        <begin position="183"/>
        <end position="202"/>
    </location>
</feature>
<evidence type="ECO:0000256" key="1">
    <source>
        <dbReference type="SAM" id="MobiDB-lite"/>
    </source>
</evidence>
<comment type="caution">
    <text evidence="2">The sequence shown here is derived from an EMBL/GenBank/DDBJ whole genome shotgun (WGS) entry which is preliminary data.</text>
</comment>
<reference evidence="2 3" key="1">
    <citation type="journal article" date="2019" name="Sci. Rep.">
        <title>Orb-weaving spider Araneus ventricosus genome elucidates the spidroin gene catalogue.</title>
        <authorList>
            <person name="Kono N."/>
            <person name="Nakamura H."/>
            <person name="Ohtoshi R."/>
            <person name="Moran D.A.P."/>
            <person name="Shinohara A."/>
            <person name="Yoshida Y."/>
            <person name="Fujiwara M."/>
            <person name="Mori M."/>
            <person name="Tomita M."/>
            <person name="Arakawa K."/>
        </authorList>
    </citation>
    <scope>NUCLEOTIDE SEQUENCE [LARGE SCALE GENOMIC DNA]</scope>
</reference>
<keyword evidence="3" id="KW-1185">Reference proteome</keyword>
<evidence type="ECO:0000313" key="3">
    <source>
        <dbReference type="Proteomes" id="UP000499080"/>
    </source>
</evidence>